<dbReference type="NCBIfam" id="TIGR01727">
    <property type="entry name" value="oligo_HPY"/>
    <property type="match status" value="1"/>
</dbReference>
<dbReference type="InterPro" id="IPR013563">
    <property type="entry name" value="Oligopep_ABC_C"/>
</dbReference>
<keyword evidence="6" id="KW-0547">Nucleotide-binding</keyword>
<keyword evidence="7 11" id="KW-0067">ATP-binding</keyword>
<evidence type="ECO:0000313" key="11">
    <source>
        <dbReference type="EMBL" id="MCW3474356.1"/>
    </source>
</evidence>
<dbReference type="InterPro" id="IPR003439">
    <property type="entry name" value="ABC_transporter-like_ATP-bd"/>
</dbReference>
<reference evidence="11" key="2">
    <citation type="submission" date="2022-10" db="EMBL/GenBank/DDBJ databases">
        <authorList>
            <person name="Trinh H.N."/>
        </authorList>
    </citation>
    <scope>NUCLEOTIDE SEQUENCE</scope>
    <source>
        <strain evidence="11">RN2-1</strain>
    </source>
</reference>
<evidence type="ECO:0000256" key="4">
    <source>
        <dbReference type="ARBA" id="ARBA00022475"/>
    </source>
</evidence>
<dbReference type="FunFam" id="3.40.50.300:FF:000016">
    <property type="entry name" value="Oligopeptide ABC transporter ATP-binding component"/>
    <property type="match status" value="1"/>
</dbReference>
<evidence type="ECO:0000256" key="7">
    <source>
        <dbReference type="ARBA" id="ARBA00022840"/>
    </source>
</evidence>
<keyword evidence="8" id="KW-1278">Translocase</keyword>
<dbReference type="InterPro" id="IPR050388">
    <property type="entry name" value="ABC_Ni/Peptide_Import"/>
</dbReference>
<evidence type="ECO:0000259" key="10">
    <source>
        <dbReference type="PROSITE" id="PS50893"/>
    </source>
</evidence>
<dbReference type="GO" id="GO:0005886">
    <property type="term" value="C:plasma membrane"/>
    <property type="evidence" value="ECO:0007669"/>
    <property type="project" value="UniProtKB-SubCell"/>
</dbReference>
<dbReference type="SUPFAM" id="SSF52540">
    <property type="entry name" value="P-loop containing nucleoside triphosphate hydrolases"/>
    <property type="match status" value="2"/>
</dbReference>
<dbReference type="PROSITE" id="PS00211">
    <property type="entry name" value="ABC_TRANSPORTER_1"/>
    <property type="match status" value="2"/>
</dbReference>
<dbReference type="CDD" id="cd03257">
    <property type="entry name" value="ABC_NikE_OppD_transporters"/>
    <property type="match status" value="2"/>
</dbReference>
<dbReference type="GO" id="GO:0055085">
    <property type="term" value="P:transmembrane transport"/>
    <property type="evidence" value="ECO:0007669"/>
    <property type="project" value="UniProtKB-ARBA"/>
</dbReference>
<evidence type="ECO:0000256" key="9">
    <source>
        <dbReference type="ARBA" id="ARBA00023136"/>
    </source>
</evidence>
<comment type="caution">
    <text evidence="11">The sequence shown here is derived from an EMBL/GenBank/DDBJ whole genome shotgun (WGS) entry which is preliminary data.</text>
</comment>
<dbReference type="GO" id="GO:0016887">
    <property type="term" value="F:ATP hydrolysis activity"/>
    <property type="evidence" value="ECO:0007669"/>
    <property type="project" value="InterPro"/>
</dbReference>
<evidence type="ECO:0000256" key="2">
    <source>
        <dbReference type="ARBA" id="ARBA00005417"/>
    </source>
</evidence>
<dbReference type="PANTHER" id="PTHR43297">
    <property type="entry name" value="OLIGOPEPTIDE TRANSPORT ATP-BINDING PROTEIN APPD"/>
    <property type="match status" value="1"/>
</dbReference>
<dbReference type="Pfam" id="PF08352">
    <property type="entry name" value="oligo_HPY"/>
    <property type="match status" value="2"/>
</dbReference>
<keyword evidence="3" id="KW-0813">Transport</keyword>
<evidence type="ECO:0000256" key="5">
    <source>
        <dbReference type="ARBA" id="ARBA00022519"/>
    </source>
</evidence>
<keyword evidence="5" id="KW-0997">Cell inner membrane</keyword>
<feature type="domain" description="ABC transporter" evidence="10">
    <location>
        <begin position="4"/>
        <end position="254"/>
    </location>
</feature>
<dbReference type="GO" id="GO:0015833">
    <property type="term" value="P:peptide transport"/>
    <property type="evidence" value="ECO:0007669"/>
    <property type="project" value="InterPro"/>
</dbReference>
<dbReference type="InterPro" id="IPR003593">
    <property type="entry name" value="AAA+_ATPase"/>
</dbReference>
<evidence type="ECO:0000256" key="6">
    <source>
        <dbReference type="ARBA" id="ARBA00022741"/>
    </source>
</evidence>
<gene>
    <name evidence="11" type="ORF">OL599_07155</name>
</gene>
<dbReference type="SMART" id="SM00382">
    <property type="entry name" value="AAA"/>
    <property type="match status" value="2"/>
</dbReference>
<dbReference type="NCBIfam" id="NF008453">
    <property type="entry name" value="PRK11308.1"/>
    <property type="match status" value="2"/>
</dbReference>
<dbReference type="PANTHER" id="PTHR43297:SF14">
    <property type="entry name" value="ATPASE AAA-TYPE CORE DOMAIN-CONTAINING PROTEIN"/>
    <property type="match status" value="1"/>
</dbReference>
<dbReference type="Proteomes" id="UP001165679">
    <property type="component" value="Unassembled WGS sequence"/>
</dbReference>
<comment type="similarity">
    <text evidence="2">Belongs to the ABC transporter superfamily.</text>
</comment>
<dbReference type="GO" id="GO:0005524">
    <property type="term" value="F:ATP binding"/>
    <property type="evidence" value="ECO:0007669"/>
    <property type="project" value="UniProtKB-KW"/>
</dbReference>
<keyword evidence="9" id="KW-0472">Membrane</keyword>
<evidence type="ECO:0000256" key="8">
    <source>
        <dbReference type="ARBA" id="ARBA00022967"/>
    </source>
</evidence>
<dbReference type="Gene3D" id="3.40.50.300">
    <property type="entry name" value="P-loop containing nucleotide triphosphate hydrolases"/>
    <property type="match status" value="2"/>
</dbReference>
<dbReference type="Pfam" id="PF00005">
    <property type="entry name" value="ABC_tran"/>
    <property type="match status" value="2"/>
</dbReference>
<comment type="subcellular location">
    <subcellularLocation>
        <location evidence="1">Cell inner membrane</location>
        <topology evidence="1">Peripheral membrane protein</topology>
    </subcellularLocation>
</comment>
<dbReference type="RefSeq" id="WP_264712983.1">
    <property type="nucleotide sequence ID" value="NZ_JAPDNT010000003.1"/>
</dbReference>
<organism evidence="11 12">
    <name type="scientific">Limobrevibacterium gyesilva</name>
    <dbReference type="NCBI Taxonomy" id="2991712"/>
    <lineage>
        <taxon>Bacteria</taxon>
        <taxon>Pseudomonadati</taxon>
        <taxon>Pseudomonadota</taxon>
        <taxon>Alphaproteobacteria</taxon>
        <taxon>Acetobacterales</taxon>
        <taxon>Acetobacteraceae</taxon>
        <taxon>Limobrevibacterium</taxon>
    </lineage>
</organism>
<sequence length="598" mass="64499">MSLLEARDLSVSVSLDGQAVPVLRRLNLALEPGKVLGLVGESGAGKSMIGRTVAQLLPPGFSVTSGSLMFDGRDLVRMAPARRRGLLGRDIAFIPQEPLTALNPVLTIGAQMDEHFVHLGMTGRQERHARAVTALEAVHLPEAGDLLRRYPHQLSGGMCQRVLIAMAFASHPRLVVADEPTTALDVTIQAHIMELMAELQRRDGTAVLFITHDLRLAARICDDICVLYAGAVVEQGPARKVFGLPSHPYTRCLQLANPSMRGARRALYALPEQMPGLRALTGIAGCRFAPRCPVAADECRSLDPPLAGDGHKAACLRSELTASIDVGDARRPPAPHRGQKPLLEVAGLSKRFTSGSLFRRSATLAVRDVSFRIGAGEFVAVVGESGSGKSTLGRLLMGLESPSAGRIMLAGQDVTIGTEAARQHRIRMAQMVFQDPQSALNPRRRVGAIVTQALEAGGQRVSRDARERRAGELLAEMGLSPEMATRTPSQLSGGQRQRVNIARALCTVPKLLVADEIVSGLDVSVQAQMLTLLQRLRQELDFAMLFISHDLSVVRHLCDRVLVMYRGEIVEQGATEAVFAAPQHDYTRTLLAAVPAEL</sequence>
<proteinExistence type="inferred from homology"/>
<dbReference type="InterPro" id="IPR027417">
    <property type="entry name" value="P-loop_NTPase"/>
</dbReference>
<dbReference type="PROSITE" id="PS50893">
    <property type="entry name" value="ABC_TRANSPORTER_2"/>
    <property type="match status" value="2"/>
</dbReference>
<evidence type="ECO:0000313" key="12">
    <source>
        <dbReference type="Proteomes" id="UP001165679"/>
    </source>
</evidence>
<dbReference type="AlphaFoldDB" id="A0AA41YL21"/>
<feature type="domain" description="ABC transporter" evidence="10">
    <location>
        <begin position="343"/>
        <end position="591"/>
    </location>
</feature>
<protein>
    <submittedName>
        <fullName evidence="11">ABC transporter ATP-binding protein</fullName>
    </submittedName>
</protein>
<keyword evidence="12" id="KW-1185">Reference proteome</keyword>
<dbReference type="EMBL" id="JAPDNT010000003">
    <property type="protein sequence ID" value="MCW3474356.1"/>
    <property type="molecule type" value="Genomic_DNA"/>
</dbReference>
<reference evidence="11" key="1">
    <citation type="submission" date="2022-09" db="EMBL/GenBank/DDBJ databases">
        <title>Rhodovastum sp. nov. RN2-1 isolated from soil in Seongnam, South Korea.</title>
        <authorList>
            <person name="Le N.T."/>
        </authorList>
    </citation>
    <scope>NUCLEOTIDE SEQUENCE</scope>
    <source>
        <strain evidence="11">RN2-1</strain>
    </source>
</reference>
<keyword evidence="4" id="KW-1003">Cell membrane</keyword>
<dbReference type="NCBIfam" id="NF007739">
    <property type="entry name" value="PRK10419.1"/>
    <property type="match status" value="2"/>
</dbReference>
<name>A0AA41YL21_9PROT</name>
<evidence type="ECO:0000256" key="1">
    <source>
        <dbReference type="ARBA" id="ARBA00004417"/>
    </source>
</evidence>
<dbReference type="InterPro" id="IPR017871">
    <property type="entry name" value="ABC_transporter-like_CS"/>
</dbReference>
<accession>A0AA41YL21</accession>
<evidence type="ECO:0000256" key="3">
    <source>
        <dbReference type="ARBA" id="ARBA00022448"/>
    </source>
</evidence>